<comment type="caution">
    <text evidence="2">The sequence shown here is derived from an EMBL/GenBank/DDBJ whole genome shotgun (WGS) entry which is preliminary data.</text>
</comment>
<dbReference type="Proteomes" id="UP000786811">
    <property type="component" value="Unassembled WGS sequence"/>
</dbReference>
<evidence type="ECO:0000256" key="1">
    <source>
        <dbReference type="SAM" id="SignalP"/>
    </source>
</evidence>
<keyword evidence="3" id="KW-1185">Reference proteome</keyword>
<feature type="chain" id="PRO_5035175392" evidence="1">
    <location>
        <begin position="22"/>
        <end position="182"/>
    </location>
</feature>
<reference evidence="2" key="1">
    <citation type="submission" date="2021-04" db="EMBL/GenBank/DDBJ databases">
        <authorList>
            <person name="Chebbi M.A.C M."/>
        </authorList>
    </citation>
    <scope>NUCLEOTIDE SEQUENCE</scope>
</reference>
<feature type="signal peptide" evidence="1">
    <location>
        <begin position="1"/>
        <end position="21"/>
    </location>
</feature>
<evidence type="ECO:0000313" key="3">
    <source>
        <dbReference type="Proteomes" id="UP000786811"/>
    </source>
</evidence>
<dbReference type="EMBL" id="CAJNRD030001122">
    <property type="protein sequence ID" value="CAG5100315.1"/>
    <property type="molecule type" value="Genomic_DNA"/>
</dbReference>
<proteinExistence type="predicted"/>
<protein>
    <submittedName>
        <fullName evidence="2">Uncharacterized protein</fullName>
    </submittedName>
</protein>
<evidence type="ECO:0000313" key="2">
    <source>
        <dbReference type="EMBL" id="CAG5100315.1"/>
    </source>
</evidence>
<sequence>MFGDKFSIIFIFFGLFCNIVGRNAEASRKIVNVDEKNFGNFDVLNVKVNKQDGKTESKKIVIVNIDNLNLTVDSTRGGVWIYLKNVTSPESKKKINILINDIVVVLDTRNYVTLSIKSTKSINNNNNNNNNQIIMNGNDLIINFNNGNVFVSSNDINDIDINFHWDSAAFSTTIGENLEIIF</sequence>
<name>A0A8J2HKU0_COTCN</name>
<dbReference type="AlphaFoldDB" id="A0A8J2HKU0"/>
<gene>
    <name evidence="2" type="ORF">HICCMSTLAB_LOCUS9492</name>
</gene>
<accession>A0A8J2HKU0</accession>
<organism evidence="2 3">
    <name type="scientific">Cotesia congregata</name>
    <name type="common">Parasitoid wasp</name>
    <name type="synonym">Apanteles congregatus</name>
    <dbReference type="NCBI Taxonomy" id="51543"/>
    <lineage>
        <taxon>Eukaryota</taxon>
        <taxon>Metazoa</taxon>
        <taxon>Ecdysozoa</taxon>
        <taxon>Arthropoda</taxon>
        <taxon>Hexapoda</taxon>
        <taxon>Insecta</taxon>
        <taxon>Pterygota</taxon>
        <taxon>Neoptera</taxon>
        <taxon>Endopterygota</taxon>
        <taxon>Hymenoptera</taxon>
        <taxon>Apocrita</taxon>
        <taxon>Ichneumonoidea</taxon>
        <taxon>Braconidae</taxon>
        <taxon>Microgastrinae</taxon>
        <taxon>Cotesia</taxon>
    </lineage>
</organism>
<keyword evidence="1" id="KW-0732">Signal</keyword>